<dbReference type="EMBL" id="CP021744">
    <property type="protein sequence ID" value="ARZ66930.1"/>
    <property type="molecule type" value="Genomic_DNA"/>
</dbReference>
<name>A0A1Z2KY27_9ACTN</name>
<dbReference type="AlphaFoldDB" id="A0A1Z2KY27"/>
<evidence type="ECO:0000313" key="1">
    <source>
        <dbReference type="EMBL" id="ARZ66930.1"/>
    </source>
</evidence>
<proteinExistence type="predicted"/>
<dbReference type="KEGG" id="salj:SMD11_1269"/>
<organism evidence="1 2">
    <name type="scientific">Streptomyces albireticuli</name>
    <dbReference type="NCBI Taxonomy" id="1940"/>
    <lineage>
        <taxon>Bacteria</taxon>
        <taxon>Bacillati</taxon>
        <taxon>Actinomycetota</taxon>
        <taxon>Actinomycetes</taxon>
        <taxon>Kitasatosporales</taxon>
        <taxon>Streptomycetaceae</taxon>
        <taxon>Streptomyces</taxon>
    </lineage>
</organism>
<protein>
    <submittedName>
        <fullName evidence="1">Uncharacterized protein</fullName>
    </submittedName>
</protein>
<dbReference type="Proteomes" id="UP000195755">
    <property type="component" value="Chromosome"/>
</dbReference>
<dbReference type="RefSeq" id="WP_087925463.1">
    <property type="nucleotide sequence ID" value="NZ_CP021744.1"/>
</dbReference>
<gene>
    <name evidence="1" type="ORF">SMD11_1269</name>
</gene>
<evidence type="ECO:0000313" key="2">
    <source>
        <dbReference type="Proteomes" id="UP000195755"/>
    </source>
</evidence>
<sequence length="154" mass="17277">MNDEITRWQVEFRLKGEKRAVARPCVLEDGRNPLEDFPRMIAITYTGTASRADEVQIIAIRKAAPQMGENLTRYPCPVEDCESFLEISVPMWLDIWTDGDGVAHFTIAGNDAPTYFTCGAEKAHSLLDFPAALVDQVMARLNVAETAMYEEQYG</sequence>
<reference evidence="1 2" key="1">
    <citation type="submission" date="2017-06" db="EMBL/GenBank/DDBJ databases">
        <title>Streptomyces albireticuli Genome sequencing and assembly.</title>
        <authorList>
            <person name="Wang Y."/>
            <person name="Du B."/>
            <person name="Ding Y."/>
            <person name="Liu H."/>
            <person name="Hou Q."/>
            <person name="Liu K."/>
            <person name="Yao L."/>
            <person name="Wang C."/>
        </authorList>
    </citation>
    <scope>NUCLEOTIDE SEQUENCE [LARGE SCALE GENOMIC DNA]</scope>
    <source>
        <strain evidence="1 2">MDJK11</strain>
    </source>
</reference>
<accession>A0A1Z2KY27</accession>